<evidence type="ECO:0000256" key="8">
    <source>
        <dbReference type="PIRSR" id="PIRSR034515-3"/>
    </source>
</evidence>
<evidence type="ECO:0000256" key="4">
    <source>
        <dbReference type="ARBA" id="ARBA00022837"/>
    </source>
</evidence>
<protein>
    <submittedName>
        <fullName evidence="13">Polysaccharide lyase family 8, super-sandwich domain protein</fullName>
    </submittedName>
</protein>
<dbReference type="Pfam" id="PF02278">
    <property type="entry name" value="Lyase_8"/>
    <property type="match status" value="1"/>
</dbReference>
<evidence type="ECO:0000256" key="6">
    <source>
        <dbReference type="PIRSR" id="PIRSR034515-1"/>
    </source>
</evidence>
<dbReference type="InterPro" id="IPR039174">
    <property type="entry name" value="Chondroitin_ABC_lyase"/>
</dbReference>
<dbReference type="Pfam" id="PF09093">
    <property type="entry name" value="Lyase_catalyt"/>
    <property type="match status" value="1"/>
</dbReference>
<dbReference type="InterPro" id="IPR008929">
    <property type="entry name" value="Chondroitin_lyas"/>
</dbReference>
<dbReference type="eggNOG" id="COG5492">
    <property type="taxonomic scope" value="Bacteria"/>
</dbReference>
<dbReference type="InterPro" id="IPR003159">
    <property type="entry name" value="Lyase_8_central_dom"/>
</dbReference>
<evidence type="ECO:0000256" key="1">
    <source>
        <dbReference type="ARBA" id="ARBA00001913"/>
    </source>
</evidence>
<comment type="caution">
    <text evidence="13">The sequence shown here is derived from an EMBL/GenBank/DDBJ whole genome shotgun (WGS) entry which is preliminary data.</text>
</comment>
<reference evidence="13 14" key="1">
    <citation type="submission" date="2009-10" db="EMBL/GenBank/DDBJ databases">
        <authorList>
            <person name="Qin X."/>
            <person name="Bachman B."/>
            <person name="Battles P."/>
            <person name="Bell A."/>
            <person name="Bess C."/>
            <person name="Bickham C."/>
            <person name="Chaboub L."/>
            <person name="Chen D."/>
            <person name="Coyle M."/>
            <person name="Deiros D.R."/>
            <person name="Dinh H."/>
            <person name="Forbes L."/>
            <person name="Fowler G."/>
            <person name="Francisco L."/>
            <person name="Fu Q."/>
            <person name="Gubbala S."/>
            <person name="Hale W."/>
            <person name="Han Y."/>
            <person name="Hemphill L."/>
            <person name="Highlander S.K."/>
            <person name="Hirani K."/>
            <person name="Hogues M."/>
            <person name="Jackson L."/>
            <person name="Jakkamsetti A."/>
            <person name="Javaid M."/>
            <person name="Jiang H."/>
            <person name="Korchina V."/>
            <person name="Kovar C."/>
            <person name="Lara F."/>
            <person name="Lee S."/>
            <person name="Mata R."/>
            <person name="Mathew T."/>
            <person name="Moen C."/>
            <person name="Morales K."/>
            <person name="Munidasa M."/>
            <person name="Nazareth L."/>
            <person name="Ngo R."/>
            <person name="Nguyen L."/>
            <person name="Okwuonu G."/>
            <person name="Ongeri F."/>
            <person name="Patil S."/>
            <person name="Petrosino J."/>
            <person name="Pham C."/>
            <person name="Pham P."/>
            <person name="Pu L.-L."/>
            <person name="Puazo M."/>
            <person name="Raj R."/>
            <person name="Reid J."/>
            <person name="Rouhana J."/>
            <person name="Saada N."/>
            <person name="Shang Y."/>
            <person name="Simmons D."/>
            <person name="Thornton R."/>
            <person name="Warren J."/>
            <person name="Weissenberger G."/>
            <person name="Zhang J."/>
            <person name="Zhang L."/>
            <person name="Zhou C."/>
            <person name="Zhu D."/>
            <person name="Muzny D."/>
            <person name="Worley K."/>
            <person name="Gibbs R."/>
        </authorList>
    </citation>
    <scope>NUCLEOTIDE SEQUENCE [LARGE SCALE GENOMIC DNA]</scope>
    <source>
        <strain evidence="13 14">DSM 17361</strain>
    </source>
</reference>
<keyword evidence="14" id="KW-1185">Reference proteome</keyword>
<dbReference type="GO" id="GO:0030246">
    <property type="term" value="F:carbohydrate binding"/>
    <property type="evidence" value="ECO:0007669"/>
    <property type="project" value="InterPro"/>
</dbReference>
<dbReference type="InterPro" id="IPR008979">
    <property type="entry name" value="Galactose-bd-like_sf"/>
</dbReference>
<dbReference type="Gene3D" id="2.60.120.430">
    <property type="entry name" value="Galactose-binding lectin"/>
    <property type="match status" value="1"/>
</dbReference>
<dbReference type="SUPFAM" id="SSF74650">
    <property type="entry name" value="Galactose mutarotase-like"/>
    <property type="match status" value="1"/>
</dbReference>
<feature type="domain" description="Lyase catalytic" evidence="12">
    <location>
        <begin position="216"/>
        <end position="569"/>
    </location>
</feature>
<evidence type="ECO:0000259" key="11">
    <source>
        <dbReference type="Pfam" id="PF09092"/>
    </source>
</evidence>
<evidence type="ECO:0000259" key="12">
    <source>
        <dbReference type="Pfam" id="PF09093"/>
    </source>
</evidence>
<dbReference type="InterPro" id="IPR011071">
    <property type="entry name" value="Lyase_8-like_C"/>
</dbReference>
<keyword evidence="4 8" id="KW-0106">Calcium</keyword>
<evidence type="ECO:0000256" key="9">
    <source>
        <dbReference type="SAM" id="SignalP"/>
    </source>
</evidence>
<evidence type="ECO:0000256" key="3">
    <source>
        <dbReference type="ARBA" id="ARBA00011245"/>
    </source>
</evidence>
<comment type="similarity">
    <text evidence="2">Belongs to the polysaccharide lyase 8 family.</text>
</comment>
<evidence type="ECO:0000256" key="5">
    <source>
        <dbReference type="ARBA" id="ARBA00023239"/>
    </source>
</evidence>
<keyword evidence="9" id="KW-0732">Signal</keyword>
<dbReference type="PIRSF" id="PIRSF034515">
    <property type="entry name" value="Chondroitinase"/>
    <property type="match status" value="1"/>
</dbReference>
<dbReference type="GO" id="GO:0005576">
    <property type="term" value="C:extracellular region"/>
    <property type="evidence" value="ECO:0007669"/>
    <property type="project" value="InterPro"/>
</dbReference>
<feature type="binding site" evidence="8">
    <location>
        <position position="172"/>
    </location>
    <ligand>
        <name>Ca(2+)</name>
        <dbReference type="ChEBI" id="CHEBI:29108"/>
    </ligand>
</feature>
<evidence type="ECO:0000256" key="2">
    <source>
        <dbReference type="ARBA" id="ARBA00006699"/>
    </source>
</evidence>
<keyword evidence="8" id="KW-0479">Metal-binding</keyword>
<sequence length="1010" mass="114874">MKKTVSIILLGVLGWFFAPMGAKAQLFDDPRMLSFEDGKDLQAAHTVKSSVELSAAHYKNGKKSLQWNYTPDATLSFKRDLQFEPKIKGDRDNYLSAFIVWVYSEKPQPGKTITFQFLKNGKLCTSFPFGIDFKGWRGAWVCYERDMQGKAEVGMDEVKIVAPDTKGTLFFDHLITAIKVDPRQQTADLQVPFVNKKTKNHWLVVNQSYRIKPDIALQPVTDAQRRDIKKLEDKFRSIIYTPAKLYPKQMDEMRTQFAKYRISRKKGIISGMPIWFVRHAEAYERMIPNWNKDMLTRTGFEMADYFKLMQRMAIGYNNATDEADKTALKDMFMLMFDHITDQGVTFGSCWGNIHHYGYSLRDMYIAYFLMKDALKKEGKLDEAVKTMLWYGQTNKLYQKPVGNGIDMDTFNTSSVGCMSSILLMDDSPEKVQYLRSCSRWLDWGCRPAPGLSDAFKIDGSGYHHCNNYPAYAVGGLNGATQMIYILSGTQFAVGELAHQTVKNALLAMRFYCNKIHFPLALSGRHPDGKGRLTPIHYAYMAMAGTPDKQQDFDRDMAAVYMRLGNNPRSTLEKKTYQRFQILGCFAEDDPQGNLSLSYGCTAVHRRANWSAVVRGTSRYLWGAEHYVGENLYGRYLGYGSMQIMTAPKGTDVTPKTSGWVQDGFDWNRIPGVTSIHLPFDELEAKIRNVDISSGVEEMLYSDEAFAGGLSQLGVNGNFAMKLHEHDKYNGSHRARKSYHFFDGLVVCLGSDIENIVDRYPTETTIFQLEANDDAARKYWKDFNNNGKWWLDNLGTGYYSPQKAEFTPLVLQKSRNEETGTETEGTWTSLVINHGKAPKNAEYEYAVMPQTTPEQMEAFAQHPSYTVIAKNRDAHIVSSKAVNTISYAIFEKPQGYLPGSPIAKTDTSCLAMVRYLTPKRMILTVAQPDLALYRGPSDDVYKDGKRVERSIYGRPWRDNPSLEIPVTVTLIGKWNVRETDNIKLVAQDDKTTTLKFICKDGLSYDLELTQQ</sequence>
<dbReference type="SUPFAM" id="SSF49863">
    <property type="entry name" value="Hyaluronate lyase-like, C-terminal domain"/>
    <property type="match status" value="1"/>
</dbReference>
<dbReference type="HOGENOM" id="CLU_011258_0_0_10"/>
<dbReference type="SUPFAM" id="SSF48230">
    <property type="entry name" value="Chondroitin AC/alginate lyase"/>
    <property type="match status" value="1"/>
</dbReference>
<proteinExistence type="inferred from homology"/>
<evidence type="ECO:0000259" key="10">
    <source>
        <dbReference type="Pfam" id="PF02278"/>
    </source>
</evidence>
<comment type="subunit">
    <text evidence="3">Monomer.</text>
</comment>
<dbReference type="Pfam" id="PF09092">
    <property type="entry name" value="Lyase_N"/>
    <property type="match status" value="1"/>
</dbReference>
<dbReference type="InterPro" id="IPR024200">
    <property type="entry name" value="Chondroitinase_ABC_I"/>
</dbReference>
<dbReference type="InterPro" id="IPR015176">
    <property type="entry name" value="Lyase_N"/>
</dbReference>
<dbReference type="GO" id="GO:0042597">
    <property type="term" value="C:periplasmic space"/>
    <property type="evidence" value="ECO:0007669"/>
    <property type="project" value="TreeGrafter"/>
</dbReference>
<dbReference type="GO" id="GO:0006027">
    <property type="term" value="P:glycosaminoglycan catabolic process"/>
    <property type="evidence" value="ECO:0007669"/>
    <property type="project" value="InterPro"/>
</dbReference>
<comment type="cofactor">
    <cofactor evidence="1">
        <name>Ca(2+)</name>
        <dbReference type="ChEBI" id="CHEBI:29108"/>
    </cofactor>
</comment>
<feature type="chain" id="PRO_5003024990" evidence="9">
    <location>
        <begin position="25"/>
        <end position="1010"/>
    </location>
</feature>
<feature type="active site" description="Proton acceptor" evidence="6">
    <location>
        <position position="464"/>
    </location>
</feature>
<dbReference type="Proteomes" id="UP000003160">
    <property type="component" value="Unassembled WGS sequence"/>
</dbReference>
<dbReference type="Gene3D" id="2.70.98.10">
    <property type="match status" value="1"/>
</dbReference>
<dbReference type="Gene3D" id="1.50.10.100">
    <property type="entry name" value="Chondroitin AC/alginate lyase"/>
    <property type="match status" value="1"/>
</dbReference>
<dbReference type="SUPFAM" id="SSF49785">
    <property type="entry name" value="Galactose-binding domain-like"/>
    <property type="match status" value="1"/>
</dbReference>
<feature type="site" description="Important for catalytic activity against dermatan sulfate substrate" evidence="7">
    <location>
        <position position="354"/>
    </location>
</feature>
<name>D1PZ99_9BACT</name>
<evidence type="ECO:0000313" key="14">
    <source>
        <dbReference type="Proteomes" id="UP000003160"/>
    </source>
</evidence>
<feature type="signal peptide" evidence="9">
    <location>
        <begin position="1"/>
        <end position="24"/>
    </location>
</feature>
<feature type="site" description="Transition state stabilizer" evidence="7">
    <location>
        <position position="524"/>
    </location>
</feature>
<feature type="domain" description="Polysaccharide lyase family 8 central" evidence="10">
    <location>
        <begin position="602"/>
        <end position="850"/>
    </location>
</feature>
<evidence type="ECO:0000256" key="7">
    <source>
        <dbReference type="PIRSR" id="PIRSR034515-2"/>
    </source>
</evidence>
<dbReference type="InterPro" id="IPR011013">
    <property type="entry name" value="Gal_mutarotase_sf_dom"/>
</dbReference>
<feature type="site" description="Important for catalytic activity against all substrates" evidence="7">
    <location>
        <position position="624"/>
    </location>
</feature>
<gene>
    <name evidence="13" type="ORF">HMPREF0645_2284</name>
</gene>
<feature type="binding site" evidence="8">
    <location>
        <position position="36"/>
    </location>
    <ligand>
        <name>Ca(2+)</name>
        <dbReference type="ChEBI" id="CHEBI:29108"/>
    </ligand>
</feature>
<dbReference type="RefSeq" id="WP_007174387.1">
    <property type="nucleotide sequence ID" value="NZ_GG704781.1"/>
</dbReference>
<feature type="active site" description="Proton acceptor" evidence="6">
    <location>
        <position position="355"/>
    </location>
</feature>
<accession>D1PZ99</accession>
<dbReference type="InterPro" id="IPR015177">
    <property type="entry name" value="Lyase_catalyt"/>
</dbReference>
<feature type="domain" description="Lyase N-terminal" evidence="11">
    <location>
        <begin position="31"/>
        <end position="193"/>
    </location>
</feature>
<dbReference type="InterPro" id="IPR014718">
    <property type="entry name" value="GH-type_carb-bd"/>
</dbReference>
<dbReference type="OrthoDB" id="6394136at2"/>
<evidence type="ECO:0000313" key="13">
    <source>
        <dbReference type="EMBL" id="EFA43333.1"/>
    </source>
</evidence>
<keyword evidence="5 13" id="KW-0456">Lyase</keyword>
<dbReference type="PANTHER" id="PTHR37322">
    <property type="match status" value="1"/>
</dbReference>
<dbReference type="GO" id="GO:0046872">
    <property type="term" value="F:metal ion binding"/>
    <property type="evidence" value="ECO:0007669"/>
    <property type="project" value="UniProtKB-KW"/>
</dbReference>
<feature type="site" description="Important for catalytic activity against all substrates" evidence="7">
    <location>
        <position position="183"/>
    </location>
</feature>
<dbReference type="GO" id="GO:0034000">
    <property type="term" value="F:chondroitin-sulfate-ABC endolyase activity"/>
    <property type="evidence" value="ECO:0007669"/>
    <property type="project" value="InterPro"/>
</dbReference>
<feature type="binding site" evidence="8">
    <location>
        <position position="34"/>
    </location>
    <ligand>
        <name>Ca(2+)</name>
        <dbReference type="ChEBI" id="CHEBI:29108"/>
    </ligand>
</feature>
<dbReference type="AlphaFoldDB" id="D1PZ99"/>
<feature type="active site" description="Proton donor" evidence="6">
    <location>
        <position position="471"/>
    </location>
</feature>
<organism evidence="13 14">
    <name type="scientific">Hallella bergensis DSM 17361</name>
    <dbReference type="NCBI Taxonomy" id="585502"/>
    <lineage>
        <taxon>Bacteria</taxon>
        <taxon>Pseudomonadati</taxon>
        <taxon>Bacteroidota</taxon>
        <taxon>Bacteroidia</taxon>
        <taxon>Bacteroidales</taxon>
        <taxon>Prevotellaceae</taxon>
        <taxon>Hallella</taxon>
    </lineage>
</organism>
<dbReference type="GO" id="GO:0005975">
    <property type="term" value="P:carbohydrate metabolic process"/>
    <property type="evidence" value="ECO:0007669"/>
    <property type="project" value="InterPro"/>
</dbReference>
<dbReference type="EMBL" id="ACKS01000082">
    <property type="protein sequence ID" value="EFA43333.1"/>
    <property type="molecule type" value="Genomic_DNA"/>
</dbReference>
<dbReference type="PANTHER" id="PTHR37322:SF3">
    <property type="entry name" value="CHONDROITIN SULFATE ABC EXOLYASE"/>
    <property type="match status" value="1"/>
</dbReference>
<dbReference type="Gene3D" id="2.60.220.10">
    <property type="entry name" value="Polysaccharide lyase family 8-like, C-terminal"/>
    <property type="match status" value="1"/>
</dbReference>